<reference evidence="1" key="1">
    <citation type="submission" date="2014-09" db="EMBL/GenBank/DDBJ databases">
        <authorList>
            <person name="Magalhaes I.L.F."/>
            <person name="Oliveira U."/>
            <person name="Santos F.R."/>
            <person name="Vidigal T.H.D.A."/>
            <person name="Brescovit A.D."/>
            <person name="Santos A.J."/>
        </authorList>
    </citation>
    <scope>NUCLEOTIDE SEQUENCE</scope>
    <source>
        <tissue evidence="1">Shoot tissue taken approximately 20 cm above the soil surface</tissue>
    </source>
</reference>
<protein>
    <submittedName>
        <fullName evidence="1">Uncharacterized protein</fullName>
    </submittedName>
</protein>
<sequence>MVRGRQTLCLPFTIAWSIAVEPCLPFTILSYKATLYIVSSTPPLCQFCSPLKNFHSTISSY</sequence>
<name>A0A0A9EMT6_ARUDO</name>
<accession>A0A0A9EMT6</accession>
<proteinExistence type="predicted"/>
<organism evidence="1">
    <name type="scientific">Arundo donax</name>
    <name type="common">Giant reed</name>
    <name type="synonym">Donax arundinaceus</name>
    <dbReference type="NCBI Taxonomy" id="35708"/>
    <lineage>
        <taxon>Eukaryota</taxon>
        <taxon>Viridiplantae</taxon>
        <taxon>Streptophyta</taxon>
        <taxon>Embryophyta</taxon>
        <taxon>Tracheophyta</taxon>
        <taxon>Spermatophyta</taxon>
        <taxon>Magnoliopsida</taxon>
        <taxon>Liliopsida</taxon>
        <taxon>Poales</taxon>
        <taxon>Poaceae</taxon>
        <taxon>PACMAD clade</taxon>
        <taxon>Arundinoideae</taxon>
        <taxon>Arundineae</taxon>
        <taxon>Arundo</taxon>
    </lineage>
</organism>
<dbReference type="EMBL" id="GBRH01197572">
    <property type="protein sequence ID" value="JAE00324.1"/>
    <property type="molecule type" value="Transcribed_RNA"/>
</dbReference>
<reference evidence="1" key="2">
    <citation type="journal article" date="2015" name="Data Brief">
        <title>Shoot transcriptome of the giant reed, Arundo donax.</title>
        <authorList>
            <person name="Barrero R.A."/>
            <person name="Guerrero F.D."/>
            <person name="Moolhuijzen P."/>
            <person name="Goolsby J.A."/>
            <person name="Tidwell J."/>
            <person name="Bellgard S.E."/>
            <person name="Bellgard M.I."/>
        </authorList>
    </citation>
    <scope>NUCLEOTIDE SEQUENCE</scope>
    <source>
        <tissue evidence="1">Shoot tissue taken approximately 20 cm above the soil surface</tissue>
    </source>
</reference>
<evidence type="ECO:0000313" key="1">
    <source>
        <dbReference type="EMBL" id="JAE00324.1"/>
    </source>
</evidence>
<dbReference type="AlphaFoldDB" id="A0A0A9EMT6"/>